<sequence length="36" mass="4042">MHPHLGHDYSRTEASSTVRRARPGAAVCYGRGWMVQ</sequence>
<evidence type="ECO:0000313" key="1">
    <source>
        <dbReference type="EnsemblPlants" id="MELO3C029445.2.1"/>
    </source>
</evidence>
<reference evidence="1" key="1">
    <citation type="submission" date="2023-03" db="UniProtKB">
        <authorList>
            <consortium name="EnsemblPlants"/>
        </authorList>
    </citation>
    <scope>IDENTIFICATION</scope>
</reference>
<proteinExistence type="predicted"/>
<accession>A0A9I9E6M5</accession>
<organism evidence="1">
    <name type="scientific">Cucumis melo</name>
    <name type="common">Muskmelon</name>
    <dbReference type="NCBI Taxonomy" id="3656"/>
    <lineage>
        <taxon>Eukaryota</taxon>
        <taxon>Viridiplantae</taxon>
        <taxon>Streptophyta</taxon>
        <taxon>Embryophyta</taxon>
        <taxon>Tracheophyta</taxon>
        <taxon>Spermatophyta</taxon>
        <taxon>Magnoliopsida</taxon>
        <taxon>eudicotyledons</taxon>
        <taxon>Gunneridae</taxon>
        <taxon>Pentapetalae</taxon>
        <taxon>rosids</taxon>
        <taxon>fabids</taxon>
        <taxon>Cucurbitales</taxon>
        <taxon>Cucurbitaceae</taxon>
        <taxon>Benincaseae</taxon>
        <taxon>Cucumis</taxon>
    </lineage>
</organism>
<protein>
    <submittedName>
        <fullName evidence="1">Uncharacterized protein</fullName>
    </submittedName>
</protein>
<dbReference type="Gramene" id="MELO3C029445.2.1">
    <property type="protein sequence ID" value="MELO3C029445.2.1"/>
    <property type="gene ID" value="MELO3C029445.2"/>
</dbReference>
<name>A0A9I9E6M5_CUCME</name>
<dbReference type="EnsemblPlants" id="MELO3C029445.2.1">
    <property type="protein sequence ID" value="MELO3C029445.2.1"/>
    <property type="gene ID" value="MELO3C029445.2"/>
</dbReference>
<dbReference type="AlphaFoldDB" id="A0A9I9E6M5"/>